<dbReference type="EMBL" id="KB206169">
    <property type="protein sequence ID" value="ELP94825.1"/>
    <property type="molecule type" value="Genomic_DNA"/>
</dbReference>
<feature type="compositionally biased region" description="Basic residues" evidence="1">
    <location>
        <begin position="164"/>
        <end position="173"/>
    </location>
</feature>
<dbReference type="KEGG" id="eiv:EIN_247190"/>
<evidence type="ECO:0000313" key="2">
    <source>
        <dbReference type="EMBL" id="ELP94825.1"/>
    </source>
</evidence>
<keyword evidence="3" id="KW-1185">Reference proteome</keyword>
<dbReference type="GeneID" id="14893792"/>
<name>A0A0A1UE03_ENTIV</name>
<gene>
    <name evidence="2" type="ORF">EIN_247190</name>
</gene>
<feature type="region of interest" description="Disordered" evidence="1">
    <location>
        <begin position="107"/>
        <end position="175"/>
    </location>
</feature>
<accession>A0A0A1UE03</accession>
<feature type="compositionally biased region" description="Polar residues" evidence="1">
    <location>
        <begin position="117"/>
        <end position="126"/>
    </location>
</feature>
<organism evidence="2 3">
    <name type="scientific">Entamoeba invadens IP1</name>
    <dbReference type="NCBI Taxonomy" id="370355"/>
    <lineage>
        <taxon>Eukaryota</taxon>
        <taxon>Amoebozoa</taxon>
        <taxon>Evosea</taxon>
        <taxon>Archamoebae</taxon>
        <taxon>Mastigamoebida</taxon>
        <taxon>Entamoebidae</taxon>
        <taxon>Entamoeba</taxon>
    </lineage>
</organism>
<dbReference type="RefSeq" id="XP_004261596.1">
    <property type="nucleotide sequence ID" value="XM_004261548.1"/>
</dbReference>
<reference evidence="2 3" key="1">
    <citation type="submission" date="2012-10" db="EMBL/GenBank/DDBJ databases">
        <authorList>
            <person name="Zafar N."/>
            <person name="Inman J."/>
            <person name="Hall N."/>
            <person name="Lorenzi H."/>
            <person name="Caler E."/>
        </authorList>
    </citation>
    <scope>NUCLEOTIDE SEQUENCE [LARGE SCALE GENOMIC DNA]</scope>
    <source>
        <strain evidence="2 3">IP1</strain>
    </source>
</reference>
<evidence type="ECO:0000313" key="3">
    <source>
        <dbReference type="Proteomes" id="UP000014680"/>
    </source>
</evidence>
<evidence type="ECO:0000256" key="1">
    <source>
        <dbReference type="SAM" id="MobiDB-lite"/>
    </source>
</evidence>
<dbReference type="AlphaFoldDB" id="A0A0A1UE03"/>
<proteinExistence type="predicted"/>
<dbReference type="VEuPathDB" id="AmoebaDB:EIN_247190"/>
<dbReference type="Proteomes" id="UP000014680">
    <property type="component" value="Unassembled WGS sequence"/>
</dbReference>
<sequence>MTHKPESERMSSLLFNLIHSQIQNNPNTVAFTFVLNTESHTAEIITTSKFTTLLNQELIKNLTQISIAAIEAPQTEKEAIEKLRVFKIPLPPPTECPASACSVRKMEEDSQKPPTPLNSRRMTPVTSVGRYTPRMSPATPINPNYMQLDPEILIQKPPLSRSPPSRKTRKTLTPHHQSMYQSIQTTIDDSTKQRLINVLSKPIL</sequence>
<protein>
    <submittedName>
        <fullName evidence="2">Uncharacterized protein</fullName>
    </submittedName>
</protein>